<evidence type="ECO:0000256" key="1">
    <source>
        <dbReference type="SAM" id="MobiDB-lite"/>
    </source>
</evidence>
<evidence type="ECO:0000259" key="2">
    <source>
        <dbReference type="PROSITE" id="PS51857"/>
    </source>
</evidence>
<reference evidence="3 4" key="1">
    <citation type="submission" date="2016-10" db="EMBL/GenBank/DDBJ databases">
        <authorList>
            <person name="de Groot N.N."/>
        </authorList>
    </citation>
    <scope>NUCLEOTIDE SEQUENCE [LARGE SCALE GENOMIC DNA]</scope>
    <source>
        <strain evidence="3 4">DSM 22900</strain>
    </source>
</reference>
<organism evidence="3 4">
    <name type="scientific">Parapedobacter composti</name>
    <dbReference type="NCBI Taxonomy" id="623281"/>
    <lineage>
        <taxon>Bacteria</taxon>
        <taxon>Pseudomonadati</taxon>
        <taxon>Bacteroidota</taxon>
        <taxon>Sphingobacteriia</taxon>
        <taxon>Sphingobacteriales</taxon>
        <taxon>Sphingobacteriaceae</taxon>
        <taxon>Parapedobacter</taxon>
    </lineage>
</organism>
<dbReference type="EMBL" id="FOLL01000010">
    <property type="protein sequence ID" value="SFC41452.1"/>
    <property type="molecule type" value="Genomic_DNA"/>
</dbReference>
<dbReference type="Pfam" id="PF00313">
    <property type="entry name" value="CSD"/>
    <property type="match status" value="1"/>
</dbReference>
<dbReference type="InterPro" id="IPR012340">
    <property type="entry name" value="NA-bd_OB-fold"/>
</dbReference>
<dbReference type="CDD" id="cd04458">
    <property type="entry name" value="CSP_CDS"/>
    <property type="match status" value="1"/>
</dbReference>
<evidence type="ECO:0000313" key="3">
    <source>
        <dbReference type="EMBL" id="SFC41452.1"/>
    </source>
</evidence>
<feature type="compositionally biased region" description="Basic residues" evidence="1">
    <location>
        <begin position="12"/>
        <end position="21"/>
    </location>
</feature>
<dbReference type="SUPFAM" id="SSF50249">
    <property type="entry name" value="Nucleic acid-binding proteins"/>
    <property type="match status" value="1"/>
</dbReference>
<dbReference type="PROSITE" id="PS51857">
    <property type="entry name" value="CSD_2"/>
    <property type="match status" value="1"/>
</dbReference>
<keyword evidence="4" id="KW-1185">Reference proteome</keyword>
<dbReference type="PRINTS" id="PR00050">
    <property type="entry name" value="COLDSHOCK"/>
</dbReference>
<dbReference type="RefSeq" id="WP_090973825.1">
    <property type="nucleotide sequence ID" value="NZ_FOLL01000010.1"/>
</dbReference>
<feature type="region of interest" description="Disordered" evidence="1">
    <location>
        <begin position="1"/>
        <end position="42"/>
    </location>
</feature>
<feature type="domain" description="CSD" evidence="2">
    <location>
        <begin position="88"/>
        <end position="149"/>
    </location>
</feature>
<dbReference type="GO" id="GO:0003676">
    <property type="term" value="F:nucleic acid binding"/>
    <property type="evidence" value="ECO:0007669"/>
    <property type="project" value="InterPro"/>
</dbReference>
<feature type="compositionally biased region" description="Basic and acidic residues" evidence="1">
    <location>
        <begin position="22"/>
        <end position="42"/>
    </location>
</feature>
<dbReference type="AlphaFoldDB" id="A0A1I1J0G4"/>
<evidence type="ECO:0000313" key="4">
    <source>
        <dbReference type="Proteomes" id="UP000199577"/>
    </source>
</evidence>
<dbReference type="OrthoDB" id="1493235at2"/>
<dbReference type="InterPro" id="IPR011129">
    <property type="entry name" value="CSD"/>
</dbReference>
<dbReference type="SMART" id="SM00357">
    <property type="entry name" value="CSP"/>
    <property type="match status" value="1"/>
</dbReference>
<dbReference type="InterPro" id="IPR002059">
    <property type="entry name" value="CSP_DNA-bd"/>
</dbReference>
<name>A0A1I1J0G4_9SPHI</name>
<proteinExistence type="predicted"/>
<sequence length="152" mass="17048">MARSQETYNKKEKTKKRLQKRKEKEQRRDEKRQESGKTKSLEDMIAYVDENGNISSTPPDPKKAKPIALEDIPIVTPKAESGDASDAVPTGTVTYFDESRGFGFITDSRTQERIFFHVNDLSEPLAVGDNVEYTAKKGPRGLQAETVRKGGN</sequence>
<accession>A0A1I1J0G4</accession>
<gene>
    <name evidence="3" type="ORF">SAMN05421747_110116</name>
</gene>
<dbReference type="Proteomes" id="UP000199577">
    <property type="component" value="Unassembled WGS sequence"/>
</dbReference>
<dbReference type="GO" id="GO:0005829">
    <property type="term" value="C:cytosol"/>
    <property type="evidence" value="ECO:0007669"/>
    <property type="project" value="UniProtKB-ARBA"/>
</dbReference>
<protein>
    <submittedName>
        <fullName evidence="3">Cold shock protein, CspA family</fullName>
    </submittedName>
</protein>
<dbReference type="STRING" id="623281.SAMN05421747_110116"/>
<dbReference type="Gene3D" id="2.40.50.140">
    <property type="entry name" value="Nucleic acid-binding proteins"/>
    <property type="match status" value="1"/>
</dbReference>